<proteinExistence type="inferred from homology"/>
<comment type="caution">
    <text evidence="11">The sequence shown here is derived from an EMBL/GenBank/DDBJ whole genome shotgun (WGS) entry which is preliminary data.</text>
</comment>
<dbReference type="GO" id="GO:0001717">
    <property type="term" value="P:conversion of seryl-tRNAsec to selenocys-tRNAsec"/>
    <property type="evidence" value="ECO:0007669"/>
    <property type="project" value="UniProtKB-UniRule"/>
</dbReference>
<dbReference type="GO" id="GO:0004125">
    <property type="term" value="F:L-seryl-tRNA(Sec) selenium transferase activity"/>
    <property type="evidence" value="ECO:0007669"/>
    <property type="project" value="UniProtKB-UniRule"/>
</dbReference>
<evidence type="ECO:0000313" key="11">
    <source>
        <dbReference type="EMBL" id="HDL90590.1"/>
    </source>
</evidence>
<keyword evidence="2 8" id="KW-0963">Cytoplasm</keyword>
<protein>
    <recommendedName>
        <fullName evidence="8">L-seryl-tRNA(Sec) selenium transferase</fullName>
        <ecNumber evidence="8">2.9.1.1</ecNumber>
    </recommendedName>
    <alternativeName>
        <fullName evidence="8">Selenocysteine synthase</fullName>
        <shortName evidence="8">Sec synthase</shortName>
    </alternativeName>
    <alternativeName>
        <fullName evidence="8">Selenocysteinyl-tRNA(Sec) synthase</fullName>
    </alternativeName>
</protein>
<comment type="similarity">
    <text evidence="7 8">Belongs to the SelA family.</text>
</comment>
<evidence type="ECO:0000256" key="1">
    <source>
        <dbReference type="ARBA" id="ARBA00001933"/>
    </source>
</evidence>
<keyword evidence="3 8" id="KW-0808">Transferase</keyword>
<name>A0A7C0WVP1_9BACT</name>
<evidence type="ECO:0000256" key="9">
    <source>
        <dbReference type="PIRSR" id="PIRSR618319-50"/>
    </source>
</evidence>
<dbReference type="Gene3D" id="3.40.640.10">
    <property type="entry name" value="Type I PLP-dependent aspartate aminotransferase-like (Major domain)"/>
    <property type="match status" value="1"/>
</dbReference>
<sequence length="477" mass="52462">MTCHSSKDMLRKLPAVDKLLRHEKVARLKERYPKNILLRATREVIDVRRRCILNGEVVSENDLTVEALADEVQMLVSKKMGWTLKPVVNATGVIVHTNLGRSLLPDSAVERIVAIVRRYNNLEYDLEKGTRGSRYVHAEGLLRDLTGAEAALVVNNNAGAVLLVLNTVAKQREVIVSRGELVEIGGSFRIPEVMAASGAILREVGCTNRTHLSDYANAISRDTIALLKVHKSNYRIVGFSKEVSSAELAELAHLRGLYCLEDMGSGSFVDLSPYGIKNEPIVKAELAAGVDVLTFSGDKLLGGPQAGIIIGRKEIVERCKKNPLTRALRVDKLTLAALEATLKLYLEEPVALEQVPTLSMIARTSDSLKRDAEELASKIRAILPGPYGQDINVDVERCISRVGGGASPDAELPSWAVSLRLANGSVVELEEFLRNCNPPIIVRIDNDRILMDLRTILPGDDKYIAEAIQRFVRSKKL</sequence>
<dbReference type="HAMAP" id="MF_00423">
    <property type="entry name" value="SelA"/>
    <property type="match status" value="1"/>
</dbReference>
<evidence type="ECO:0000256" key="7">
    <source>
        <dbReference type="ARBA" id="ARBA00044507"/>
    </source>
</evidence>
<gene>
    <name evidence="8" type="primary">selA</name>
    <name evidence="11" type="ORF">ENG14_06780</name>
</gene>
<dbReference type="InterPro" id="IPR018319">
    <property type="entry name" value="SelA-like"/>
</dbReference>
<comment type="function">
    <text evidence="8">Converts seryl-tRNA(Sec) to selenocysteinyl-tRNA(Sec) required for selenoprotein biosynthesis.</text>
</comment>
<keyword evidence="5 8" id="KW-0648">Protein biosynthesis</keyword>
<dbReference type="Gene3D" id="3.90.1150.180">
    <property type="match status" value="1"/>
</dbReference>
<organism evidence="11">
    <name type="scientific">Thermodesulforhabdus norvegica</name>
    <dbReference type="NCBI Taxonomy" id="39841"/>
    <lineage>
        <taxon>Bacteria</taxon>
        <taxon>Pseudomonadati</taxon>
        <taxon>Thermodesulfobacteriota</taxon>
        <taxon>Syntrophobacteria</taxon>
        <taxon>Syntrophobacterales</taxon>
        <taxon>Thermodesulforhabdaceae</taxon>
        <taxon>Thermodesulforhabdus</taxon>
    </lineage>
</organism>
<keyword evidence="4 8" id="KW-0663">Pyridoxal phosphate</keyword>
<accession>A0A7C0WVP1</accession>
<feature type="modified residue" description="N6-(pyridoxal phosphate)lysine" evidence="8 9">
    <location>
        <position position="299"/>
    </location>
</feature>
<dbReference type="PANTHER" id="PTHR32328">
    <property type="entry name" value="L-SERYL-TRNA(SEC) SELENIUM TRANSFERASE"/>
    <property type="match status" value="1"/>
</dbReference>
<dbReference type="InterPro" id="IPR015421">
    <property type="entry name" value="PyrdxlP-dep_Trfase_major"/>
</dbReference>
<dbReference type="UniPathway" id="UPA00906">
    <property type="reaction ID" value="UER00896"/>
</dbReference>
<evidence type="ECO:0000256" key="8">
    <source>
        <dbReference type="HAMAP-Rule" id="MF_00423"/>
    </source>
</evidence>
<evidence type="ECO:0000256" key="6">
    <source>
        <dbReference type="ARBA" id="ARBA00023266"/>
    </source>
</evidence>
<comment type="subcellular location">
    <subcellularLocation>
        <location evidence="8">Cytoplasm</location>
    </subcellularLocation>
</comment>
<evidence type="ECO:0000256" key="4">
    <source>
        <dbReference type="ARBA" id="ARBA00022898"/>
    </source>
</evidence>
<evidence type="ECO:0000259" key="10">
    <source>
        <dbReference type="Pfam" id="PF12390"/>
    </source>
</evidence>
<keyword evidence="6 8" id="KW-0711">Selenium</keyword>
<feature type="domain" description="L-seryl-tRNA selenium transferase N-terminal" evidence="10">
    <location>
        <begin position="10"/>
        <end position="49"/>
    </location>
</feature>
<dbReference type="InterPro" id="IPR004534">
    <property type="entry name" value="SelA_trans"/>
</dbReference>
<evidence type="ECO:0000256" key="3">
    <source>
        <dbReference type="ARBA" id="ARBA00022679"/>
    </source>
</evidence>
<comment type="catalytic activity">
    <reaction evidence="8">
        <text>L-seryl-tRNA(Sec) + selenophosphate + H(+) = L-selenocysteinyl-tRNA(Sec) + phosphate</text>
        <dbReference type="Rhea" id="RHEA:22728"/>
        <dbReference type="Rhea" id="RHEA-COMP:9742"/>
        <dbReference type="Rhea" id="RHEA-COMP:9743"/>
        <dbReference type="ChEBI" id="CHEBI:15378"/>
        <dbReference type="ChEBI" id="CHEBI:16144"/>
        <dbReference type="ChEBI" id="CHEBI:43474"/>
        <dbReference type="ChEBI" id="CHEBI:78533"/>
        <dbReference type="ChEBI" id="CHEBI:78573"/>
        <dbReference type="EC" id="2.9.1.1"/>
    </reaction>
</comment>
<comment type="pathway">
    <text evidence="8">Aminoacyl-tRNA biosynthesis; selenocysteinyl-tRNA(Sec) biosynthesis; selenocysteinyl-tRNA(Sec) from L-seryl-tRNA(Sec) (bacterial route): step 1/1.</text>
</comment>
<evidence type="ECO:0000256" key="5">
    <source>
        <dbReference type="ARBA" id="ARBA00022917"/>
    </source>
</evidence>
<dbReference type="InterPro" id="IPR025862">
    <property type="entry name" value="SelA_trans_N_dom"/>
</dbReference>
<dbReference type="GO" id="GO:0001514">
    <property type="term" value="P:selenocysteine incorporation"/>
    <property type="evidence" value="ECO:0007669"/>
    <property type="project" value="UniProtKB-UniRule"/>
</dbReference>
<comment type="cofactor">
    <cofactor evidence="1 8 9">
        <name>pyridoxal 5'-phosphate</name>
        <dbReference type="ChEBI" id="CHEBI:597326"/>
    </cofactor>
</comment>
<dbReference type="NCBIfam" id="TIGR00474">
    <property type="entry name" value="selA"/>
    <property type="match status" value="1"/>
</dbReference>
<dbReference type="Pfam" id="PF12390">
    <property type="entry name" value="Se-cys_synth_N"/>
    <property type="match status" value="1"/>
</dbReference>
<dbReference type="Proteomes" id="UP000886355">
    <property type="component" value="Unassembled WGS sequence"/>
</dbReference>
<dbReference type="Pfam" id="PF03841">
    <property type="entry name" value="SelA"/>
    <property type="match status" value="1"/>
</dbReference>
<evidence type="ECO:0000256" key="2">
    <source>
        <dbReference type="ARBA" id="ARBA00022490"/>
    </source>
</evidence>
<dbReference type="EC" id="2.9.1.1" evidence="8"/>
<dbReference type="AlphaFoldDB" id="A0A7C0WVP1"/>
<dbReference type="SUPFAM" id="SSF53383">
    <property type="entry name" value="PLP-dependent transferases"/>
    <property type="match status" value="1"/>
</dbReference>
<dbReference type="GO" id="GO:0005737">
    <property type="term" value="C:cytoplasm"/>
    <property type="evidence" value="ECO:0007669"/>
    <property type="project" value="UniProtKB-SubCell"/>
</dbReference>
<dbReference type="EMBL" id="DQZW01000322">
    <property type="protein sequence ID" value="HDL90590.1"/>
    <property type="molecule type" value="Genomic_DNA"/>
</dbReference>
<reference evidence="11" key="1">
    <citation type="journal article" date="2020" name="mSystems">
        <title>Genome- and Community-Level Interaction Insights into Carbon Utilization and Element Cycling Functions of Hydrothermarchaeota in Hydrothermal Sediment.</title>
        <authorList>
            <person name="Zhou Z."/>
            <person name="Liu Y."/>
            <person name="Xu W."/>
            <person name="Pan J."/>
            <person name="Luo Z.H."/>
            <person name="Li M."/>
        </authorList>
    </citation>
    <scope>NUCLEOTIDE SEQUENCE [LARGE SCALE GENOMIC DNA]</scope>
    <source>
        <strain evidence="11">HyVt-19</strain>
    </source>
</reference>
<dbReference type="PANTHER" id="PTHR32328:SF0">
    <property type="entry name" value="L-SERYL-TRNA(SEC) SELENIUM TRANSFERASE"/>
    <property type="match status" value="1"/>
</dbReference>
<dbReference type="InterPro" id="IPR015424">
    <property type="entry name" value="PyrdxlP-dep_Trfase"/>
</dbReference>